<dbReference type="Gene3D" id="1.10.490.20">
    <property type="entry name" value="Phycocyanins"/>
    <property type="match status" value="1"/>
</dbReference>
<dbReference type="Proteomes" id="UP000830835">
    <property type="component" value="Unassembled WGS sequence"/>
</dbReference>
<feature type="region of interest" description="Disordered" evidence="4">
    <location>
        <begin position="146"/>
        <end position="168"/>
    </location>
</feature>
<feature type="compositionally biased region" description="Pro residues" evidence="4">
    <location>
        <begin position="147"/>
        <end position="157"/>
    </location>
</feature>
<sequence length="182" mass="20479">MHDIYSWPERIADREGDYLPPDDLQSLIRYSLSFPERLDLYQVFQQQELTWIQEVLNQQGSVDTANLSPAQCLLARQLALCLRSVGLSLLMGDPLPLQQWICGAMEYYLGLPEALDQLWQTLQGSLPTEQQDLVAPYWQMLRAACPSPAPEAEPSPTPSVVAEVEPPHASPEPALTLMEMFV</sequence>
<evidence type="ECO:0000256" key="4">
    <source>
        <dbReference type="SAM" id="MobiDB-lite"/>
    </source>
</evidence>
<gene>
    <name evidence="5" type="ORF">JX360_02115</name>
</gene>
<keyword evidence="6" id="KW-1185">Reference proteome</keyword>
<protein>
    <submittedName>
        <fullName evidence="5">Uncharacterized protein</fullName>
    </submittedName>
</protein>
<organism evidence="5 6">
    <name type="scientific">Thermostichus vulcanus str. 'Rupite'</name>
    <dbReference type="NCBI Taxonomy" id="2813851"/>
    <lineage>
        <taxon>Bacteria</taxon>
        <taxon>Bacillati</taxon>
        <taxon>Cyanobacteriota</taxon>
        <taxon>Cyanophyceae</taxon>
        <taxon>Thermostichales</taxon>
        <taxon>Thermostichaceae</taxon>
        <taxon>Thermostichus</taxon>
    </lineage>
</organism>
<dbReference type="InterPro" id="IPR009050">
    <property type="entry name" value="Globin-like_sf"/>
</dbReference>
<evidence type="ECO:0000313" key="5">
    <source>
        <dbReference type="EMBL" id="MCJ2541708.1"/>
    </source>
</evidence>
<keyword evidence="3" id="KW-0089">Bile pigment</keyword>
<proteinExistence type="inferred from homology"/>
<name>A0ABT0C7E2_THEVL</name>
<evidence type="ECO:0000256" key="1">
    <source>
        <dbReference type="ARBA" id="ARBA00008182"/>
    </source>
</evidence>
<dbReference type="EMBL" id="JAFIRA010000003">
    <property type="protein sequence ID" value="MCJ2541708.1"/>
    <property type="molecule type" value="Genomic_DNA"/>
</dbReference>
<evidence type="ECO:0000256" key="3">
    <source>
        <dbReference type="ARBA" id="ARBA00023307"/>
    </source>
</evidence>
<dbReference type="InterPro" id="IPR038719">
    <property type="entry name" value="Phycobilisome_asu/bsu_sf"/>
</dbReference>
<comment type="similarity">
    <text evidence="1">Belongs to the phycobiliprotein family.</text>
</comment>
<evidence type="ECO:0000256" key="2">
    <source>
        <dbReference type="ARBA" id="ARBA00022991"/>
    </source>
</evidence>
<keyword evidence="2" id="KW-0157">Chromophore</keyword>
<evidence type="ECO:0000313" key="6">
    <source>
        <dbReference type="Proteomes" id="UP000830835"/>
    </source>
</evidence>
<accession>A0ABT0C7E2</accession>
<dbReference type="RefSeq" id="WP_244348836.1">
    <property type="nucleotide sequence ID" value="NZ_JAFIRA010000003.1"/>
</dbReference>
<reference evidence="5" key="1">
    <citation type="submission" date="2021-02" db="EMBL/GenBank/DDBJ databases">
        <title>The CRISPR/cas machinery reduction and long-range gene transfer in the hot spring cyanobacterium Synechococcus.</title>
        <authorList>
            <person name="Dvorak P."/>
            <person name="Jahodarova E."/>
            <person name="Hasler P."/>
            <person name="Poulickova A."/>
        </authorList>
    </citation>
    <scope>NUCLEOTIDE SEQUENCE</scope>
    <source>
        <strain evidence="5">Rupite</strain>
    </source>
</reference>
<dbReference type="SUPFAM" id="SSF46458">
    <property type="entry name" value="Globin-like"/>
    <property type="match status" value="1"/>
</dbReference>
<comment type="caution">
    <text evidence="5">The sequence shown here is derived from an EMBL/GenBank/DDBJ whole genome shotgun (WGS) entry which is preliminary data.</text>
</comment>